<keyword evidence="1" id="KW-0812">Transmembrane</keyword>
<dbReference type="AlphaFoldDB" id="A0AAF0I6T7"/>
<protein>
    <recommendedName>
        <fullName evidence="4">O-antigen polysaccharide polymerase Wzy</fullName>
    </recommendedName>
</protein>
<dbReference type="KEGG" id="vie:OL234_02485"/>
<feature type="transmembrane region" description="Helical" evidence="1">
    <location>
        <begin position="37"/>
        <end position="55"/>
    </location>
</feature>
<sequence length="424" mass="49114">MGINQQTFLVKLFIFLISIISLSIGICVLYFEGLNAFKIISYLLLINSVSLIYLYRKNIPIMLVWGFITYSNYSIVMGEVFSPNSRSLFSSLKEDASNIIGLMCLLLFTIVIIILTLFLYDNRELDFITYTRNENNIIASCIIVILFLIFIFGFQRPDALGERGTPSALYEYSSIFFIIGIYYTRKKSIFEKIYIIIAILFCIQNFKFGGRIIGLQIIFILFLMLYQKKLNIAKFFLISITGIIFMTGLGIMRDKYIQNDSIVNLLLERKFSLDTAIAAYFTSQTFILYKAMTTTQEQLTLLYNFIISLFTGGDRGVSSNLSLITREIFIHQFGGVFPIWFYYWLGYLGVILAGVVTYLFTVVIQIKNSNFAKLLAIFIFSTTPRWYLYSPTNLFRSSMLFLIVYIFVKFIHYLTQKNIRKSRS</sequence>
<gene>
    <name evidence="2" type="ORF">OL234_02485</name>
</gene>
<feature type="transmembrane region" description="Helical" evidence="1">
    <location>
        <begin position="193"/>
        <end position="226"/>
    </location>
</feature>
<feature type="transmembrane region" description="Helical" evidence="1">
    <location>
        <begin position="100"/>
        <end position="120"/>
    </location>
</feature>
<feature type="transmembrane region" description="Helical" evidence="1">
    <location>
        <begin position="167"/>
        <end position="184"/>
    </location>
</feature>
<accession>A0AAF0I6T7</accession>
<keyword evidence="1" id="KW-0472">Membrane</keyword>
<feature type="transmembrane region" description="Helical" evidence="1">
    <location>
        <begin position="394"/>
        <end position="414"/>
    </location>
</feature>
<reference evidence="2" key="1">
    <citation type="submission" date="2022-10" db="EMBL/GenBank/DDBJ databases">
        <title>Vagococcus sp. isolated from poultry meat.</title>
        <authorList>
            <person name="Johansson P."/>
            <person name="Bjorkroth J."/>
        </authorList>
    </citation>
    <scope>NUCLEOTIDE SEQUENCE</scope>
    <source>
        <strain evidence="2">STAA11</strain>
    </source>
</reference>
<evidence type="ECO:0000313" key="3">
    <source>
        <dbReference type="Proteomes" id="UP001179647"/>
    </source>
</evidence>
<feature type="transmembrane region" description="Helical" evidence="1">
    <location>
        <begin position="62"/>
        <end position="80"/>
    </location>
</feature>
<evidence type="ECO:0000313" key="2">
    <source>
        <dbReference type="EMBL" id="WEG73798.1"/>
    </source>
</evidence>
<proteinExistence type="predicted"/>
<feature type="transmembrane region" description="Helical" evidence="1">
    <location>
        <begin position="341"/>
        <end position="364"/>
    </location>
</feature>
<feature type="transmembrane region" description="Helical" evidence="1">
    <location>
        <begin position="12"/>
        <end position="31"/>
    </location>
</feature>
<evidence type="ECO:0000256" key="1">
    <source>
        <dbReference type="SAM" id="Phobius"/>
    </source>
</evidence>
<name>A0AAF0I6T7_9ENTE</name>
<keyword evidence="3" id="KW-1185">Reference proteome</keyword>
<evidence type="ECO:0008006" key="4">
    <source>
        <dbReference type="Google" id="ProtNLM"/>
    </source>
</evidence>
<dbReference type="RefSeq" id="WP_275469598.1">
    <property type="nucleotide sequence ID" value="NZ_CP110232.1"/>
</dbReference>
<dbReference type="Proteomes" id="UP001179647">
    <property type="component" value="Chromosome"/>
</dbReference>
<feature type="transmembrane region" description="Helical" evidence="1">
    <location>
        <begin position="136"/>
        <end position="155"/>
    </location>
</feature>
<feature type="transmembrane region" description="Helical" evidence="1">
    <location>
        <begin position="232"/>
        <end position="252"/>
    </location>
</feature>
<dbReference type="EMBL" id="CP110232">
    <property type="protein sequence ID" value="WEG73798.1"/>
    <property type="molecule type" value="Genomic_DNA"/>
</dbReference>
<keyword evidence="1" id="KW-1133">Transmembrane helix</keyword>
<feature type="transmembrane region" description="Helical" evidence="1">
    <location>
        <begin position="371"/>
        <end position="388"/>
    </location>
</feature>
<organism evidence="2 3">
    <name type="scientific">Vagococcus intermedius</name>
    <dbReference type="NCBI Taxonomy" id="2991418"/>
    <lineage>
        <taxon>Bacteria</taxon>
        <taxon>Bacillati</taxon>
        <taxon>Bacillota</taxon>
        <taxon>Bacilli</taxon>
        <taxon>Lactobacillales</taxon>
        <taxon>Enterococcaceae</taxon>
        <taxon>Vagococcus</taxon>
    </lineage>
</organism>